<feature type="transmembrane region" description="Helical" evidence="13">
    <location>
        <begin position="133"/>
        <end position="153"/>
    </location>
</feature>
<dbReference type="GO" id="GO:0006508">
    <property type="term" value="P:proteolysis"/>
    <property type="evidence" value="ECO:0007669"/>
    <property type="project" value="UniProtKB-KW"/>
</dbReference>
<comment type="caution">
    <text evidence="15">The sequence shown here is derived from an EMBL/GenBank/DDBJ whole genome shotgun (WGS) entry which is preliminary data.</text>
</comment>
<evidence type="ECO:0000259" key="14">
    <source>
        <dbReference type="Pfam" id="PF02163"/>
    </source>
</evidence>
<keyword evidence="7" id="KW-0479">Metal-binding</keyword>
<evidence type="ECO:0000256" key="8">
    <source>
        <dbReference type="ARBA" id="ARBA00022801"/>
    </source>
</evidence>
<dbReference type="AlphaFoldDB" id="A0A9D2GUZ4"/>
<feature type="transmembrane region" description="Helical" evidence="13">
    <location>
        <begin position="96"/>
        <end position="121"/>
    </location>
</feature>
<feature type="transmembrane region" description="Helical" evidence="13">
    <location>
        <begin position="12"/>
        <end position="35"/>
    </location>
</feature>
<gene>
    <name evidence="15" type="ORF">H9804_07950</name>
</gene>
<comment type="subcellular location">
    <subcellularLocation>
        <location evidence="2">Cell membrane</location>
        <topology evidence="2">Multi-pass membrane protein</topology>
    </subcellularLocation>
</comment>
<keyword evidence="5 15" id="KW-0645">Protease</keyword>
<keyword evidence="9" id="KW-0862">Zinc</keyword>
<evidence type="ECO:0000256" key="10">
    <source>
        <dbReference type="ARBA" id="ARBA00022989"/>
    </source>
</evidence>
<evidence type="ECO:0000313" key="16">
    <source>
        <dbReference type="Proteomes" id="UP000824176"/>
    </source>
</evidence>
<dbReference type="EMBL" id="DXAQ01000122">
    <property type="protein sequence ID" value="HIZ89864.1"/>
    <property type="molecule type" value="Genomic_DNA"/>
</dbReference>
<reference evidence="15" key="2">
    <citation type="submission" date="2021-04" db="EMBL/GenBank/DDBJ databases">
        <authorList>
            <person name="Gilroy R."/>
        </authorList>
    </citation>
    <scope>NUCLEOTIDE SEQUENCE</scope>
    <source>
        <strain evidence="15">ChiW4-1371</strain>
    </source>
</reference>
<evidence type="ECO:0000256" key="6">
    <source>
        <dbReference type="ARBA" id="ARBA00022692"/>
    </source>
</evidence>
<dbReference type="GO" id="GO:0008237">
    <property type="term" value="F:metallopeptidase activity"/>
    <property type="evidence" value="ECO:0007669"/>
    <property type="project" value="UniProtKB-KW"/>
</dbReference>
<comment type="similarity">
    <text evidence="3">Belongs to the peptidase M50B family.</text>
</comment>
<keyword evidence="8" id="KW-0378">Hydrolase</keyword>
<name>A0A9D2GUZ4_9BACT</name>
<evidence type="ECO:0000256" key="2">
    <source>
        <dbReference type="ARBA" id="ARBA00004651"/>
    </source>
</evidence>
<evidence type="ECO:0000313" key="15">
    <source>
        <dbReference type="EMBL" id="HIZ89864.1"/>
    </source>
</evidence>
<keyword evidence="12 13" id="KW-0472">Membrane</keyword>
<proteinExistence type="inferred from homology"/>
<protein>
    <submittedName>
        <fullName evidence="15">Site-2 protease family protein</fullName>
    </submittedName>
</protein>
<evidence type="ECO:0000256" key="4">
    <source>
        <dbReference type="ARBA" id="ARBA00022475"/>
    </source>
</evidence>
<accession>A0A9D2GUZ4</accession>
<keyword evidence="4" id="KW-1003">Cell membrane</keyword>
<dbReference type="GO" id="GO:0005886">
    <property type="term" value="C:plasma membrane"/>
    <property type="evidence" value="ECO:0007669"/>
    <property type="project" value="UniProtKB-SubCell"/>
</dbReference>
<evidence type="ECO:0000256" key="3">
    <source>
        <dbReference type="ARBA" id="ARBA00007931"/>
    </source>
</evidence>
<dbReference type="CDD" id="cd06158">
    <property type="entry name" value="S2P-M50_like_1"/>
    <property type="match status" value="1"/>
</dbReference>
<keyword evidence="10 13" id="KW-1133">Transmembrane helix</keyword>
<reference evidence="15" key="1">
    <citation type="journal article" date="2021" name="PeerJ">
        <title>Extensive microbial diversity within the chicken gut microbiome revealed by metagenomics and culture.</title>
        <authorList>
            <person name="Gilroy R."/>
            <person name="Ravi A."/>
            <person name="Getino M."/>
            <person name="Pursley I."/>
            <person name="Horton D.L."/>
            <person name="Alikhan N.F."/>
            <person name="Baker D."/>
            <person name="Gharbi K."/>
            <person name="Hall N."/>
            <person name="Watson M."/>
            <person name="Adriaenssens E.M."/>
            <person name="Foster-Nyarko E."/>
            <person name="Jarju S."/>
            <person name="Secka A."/>
            <person name="Antonio M."/>
            <person name="Oren A."/>
            <person name="Chaudhuri R.R."/>
            <person name="La Ragione R."/>
            <person name="Hildebrand F."/>
            <person name="Pallen M.J."/>
        </authorList>
    </citation>
    <scope>NUCLEOTIDE SEQUENCE</scope>
    <source>
        <strain evidence="15">ChiW4-1371</strain>
    </source>
</reference>
<evidence type="ECO:0000256" key="5">
    <source>
        <dbReference type="ARBA" id="ARBA00022670"/>
    </source>
</evidence>
<feature type="domain" description="Peptidase M50" evidence="14">
    <location>
        <begin position="18"/>
        <end position="192"/>
    </location>
</feature>
<dbReference type="PANTHER" id="PTHR35864">
    <property type="entry name" value="ZINC METALLOPROTEASE MJ0611-RELATED"/>
    <property type="match status" value="1"/>
</dbReference>
<comment type="cofactor">
    <cofactor evidence="1">
        <name>Zn(2+)</name>
        <dbReference type="ChEBI" id="CHEBI:29105"/>
    </cofactor>
</comment>
<dbReference type="GO" id="GO:0046872">
    <property type="term" value="F:metal ion binding"/>
    <property type="evidence" value="ECO:0007669"/>
    <property type="project" value="UniProtKB-KW"/>
</dbReference>
<keyword evidence="11" id="KW-0482">Metalloprotease</keyword>
<dbReference type="Pfam" id="PF02163">
    <property type="entry name" value="Peptidase_M50"/>
    <property type="match status" value="1"/>
</dbReference>
<dbReference type="Proteomes" id="UP000824176">
    <property type="component" value="Unassembled WGS sequence"/>
</dbReference>
<dbReference type="PANTHER" id="PTHR35864:SF1">
    <property type="entry name" value="ZINC METALLOPROTEASE YWHC-RELATED"/>
    <property type="match status" value="1"/>
</dbReference>
<evidence type="ECO:0000256" key="12">
    <source>
        <dbReference type="ARBA" id="ARBA00023136"/>
    </source>
</evidence>
<evidence type="ECO:0000256" key="9">
    <source>
        <dbReference type="ARBA" id="ARBA00022833"/>
    </source>
</evidence>
<organism evidence="15 16">
    <name type="scientific">Candidatus Mucispirillum faecigallinarum</name>
    <dbReference type="NCBI Taxonomy" id="2838699"/>
    <lineage>
        <taxon>Bacteria</taxon>
        <taxon>Pseudomonadati</taxon>
        <taxon>Deferribacterota</taxon>
        <taxon>Deferribacteres</taxon>
        <taxon>Deferribacterales</taxon>
        <taxon>Mucispirillaceae</taxon>
        <taxon>Mucispirillum</taxon>
    </lineage>
</organism>
<dbReference type="InterPro" id="IPR008915">
    <property type="entry name" value="Peptidase_M50"/>
</dbReference>
<feature type="transmembrane region" description="Helical" evidence="13">
    <location>
        <begin position="182"/>
        <end position="200"/>
    </location>
</feature>
<sequence>MFENFNFNEFIIRAALSIVPFMFAVTIHEVMHGYAAYRLGDDTAKRAGRLTLNPIAHIDPLGLIVLLLTRIIGWAKPVPVNYNNLRHKYGVAIVSAAGPLANLVTAFLSAFILKILVLAAANFNMPAAVFEPLYIMTLYSVAINIALFIFNLLPIMPMDGARIIWNFLPRDKAIKYEETEKYYFLIILVLIFTNVLQYIISPIRNFILIIFDAILKLDMIRYM</sequence>
<keyword evidence="6 13" id="KW-0812">Transmembrane</keyword>
<evidence type="ECO:0000256" key="1">
    <source>
        <dbReference type="ARBA" id="ARBA00001947"/>
    </source>
</evidence>
<evidence type="ECO:0000256" key="11">
    <source>
        <dbReference type="ARBA" id="ARBA00023049"/>
    </source>
</evidence>
<evidence type="ECO:0000256" key="13">
    <source>
        <dbReference type="SAM" id="Phobius"/>
    </source>
</evidence>
<evidence type="ECO:0000256" key="7">
    <source>
        <dbReference type="ARBA" id="ARBA00022723"/>
    </source>
</evidence>
<dbReference type="InterPro" id="IPR044537">
    <property type="entry name" value="Rip2-like"/>
</dbReference>
<dbReference type="InterPro" id="IPR052348">
    <property type="entry name" value="Metallopeptidase_M50B"/>
</dbReference>